<evidence type="ECO:0000313" key="3">
    <source>
        <dbReference type="Proteomes" id="UP000000311"/>
    </source>
</evidence>
<accession>E2AWF8</accession>
<gene>
    <name evidence="2" type="ORF">EAG_12421</name>
</gene>
<dbReference type="InParanoid" id="E2AWF8"/>
<protein>
    <submittedName>
        <fullName evidence="2">Uncharacterized protein</fullName>
    </submittedName>
</protein>
<keyword evidence="3" id="KW-1185">Reference proteome</keyword>
<dbReference type="EMBL" id="GL443286">
    <property type="protein sequence ID" value="EFN62258.1"/>
    <property type="molecule type" value="Genomic_DNA"/>
</dbReference>
<dbReference type="AlphaFoldDB" id="E2AWF8"/>
<feature type="region of interest" description="Disordered" evidence="1">
    <location>
        <begin position="130"/>
        <end position="152"/>
    </location>
</feature>
<sequence>MDCDNNTSINLYVQGTTNKENTRKKENEYETLTDANEQKPLIWIHFHHPNVNGRALVLRDRYEPLPATAAAAWNCTFAIAINRTDRIFLAIGQAKLLFTTNIHNHEHNKPNTVSFECRLLGTLLGGTSNKGTVPFTAPPPGPPSPSSAGSRSSGTWRLLILDTQLRSKLRVTRTLSTSQSYTLKESKTTEIVK</sequence>
<proteinExistence type="predicted"/>
<organism evidence="3">
    <name type="scientific">Camponotus floridanus</name>
    <name type="common">Florida carpenter ant</name>
    <dbReference type="NCBI Taxonomy" id="104421"/>
    <lineage>
        <taxon>Eukaryota</taxon>
        <taxon>Metazoa</taxon>
        <taxon>Ecdysozoa</taxon>
        <taxon>Arthropoda</taxon>
        <taxon>Hexapoda</taxon>
        <taxon>Insecta</taxon>
        <taxon>Pterygota</taxon>
        <taxon>Neoptera</taxon>
        <taxon>Endopterygota</taxon>
        <taxon>Hymenoptera</taxon>
        <taxon>Apocrita</taxon>
        <taxon>Aculeata</taxon>
        <taxon>Formicoidea</taxon>
        <taxon>Formicidae</taxon>
        <taxon>Formicinae</taxon>
        <taxon>Camponotus</taxon>
    </lineage>
</organism>
<reference evidence="2 3" key="1">
    <citation type="journal article" date="2010" name="Science">
        <title>Genomic comparison of the ants Camponotus floridanus and Harpegnathos saltator.</title>
        <authorList>
            <person name="Bonasio R."/>
            <person name="Zhang G."/>
            <person name="Ye C."/>
            <person name="Mutti N.S."/>
            <person name="Fang X."/>
            <person name="Qin N."/>
            <person name="Donahue G."/>
            <person name="Yang P."/>
            <person name="Li Q."/>
            <person name="Li C."/>
            <person name="Zhang P."/>
            <person name="Huang Z."/>
            <person name="Berger S.L."/>
            <person name="Reinberg D."/>
            <person name="Wang J."/>
            <person name="Liebig J."/>
        </authorList>
    </citation>
    <scope>NUCLEOTIDE SEQUENCE [LARGE SCALE GENOMIC DNA]</scope>
    <source>
        <strain evidence="3">C129</strain>
    </source>
</reference>
<feature type="compositionally biased region" description="Pro residues" evidence="1">
    <location>
        <begin position="136"/>
        <end position="145"/>
    </location>
</feature>
<evidence type="ECO:0000256" key="1">
    <source>
        <dbReference type="SAM" id="MobiDB-lite"/>
    </source>
</evidence>
<evidence type="ECO:0000313" key="2">
    <source>
        <dbReference type="EMBL" id="EFN62258.1"/>
    </source>
</evidence>
<name>E2AWF8_CAMFO</name>
<dbReference type="Proteomes" id="UP000000311">
    <property type="component" value="Unassembled WGS sequence"/>
</dbReference>